<protein>
    <submittedName>
        <fullName evidence="1">Uncharacterized protein</fullName>
    </submittedName>
</protein>
<evidence type="ECO:0000313" key="1">
    <source>
        <dbReference type="EMBL" id="MEN2793442.1"/>
    </source>
</evidence>
<evidence type="ECO:0000313" key="2">
    <source>
        <dbReference type="Proteomes" id="UP001419910"/>
    </source>
</evidence>
<name>A0ABU9YCK7_9SPHN</name>
<accession>A0ABU9YCK7</accession>
<keyword evidence="2" id="KW-1185">Reference proteome</keyword>
<reference evidence="1 2" key="1">
    <citation type="submission" date="2024-05" db="EMBL/GenBank/DDBJ databases">
        <authorList>
            <person name="Liu Q."/>
            <person name="Xin Y.-H."/>
        </authorList>
    </citation>
    <scope>NUCLEOTIDE SEQUENCE [LARGE SCALE GENOMIC DNA]</scope>
    <source>
        <strain evidence="1 2">CGMCC 1.10181</strain>
    </source>
</reference>
<dbReference type="Proteomes" id="UP001419910">
    <property type="component" value="Unassembled WGS sequence"/>
</dbReference>
<gene>
    <name evidence="1" type="ORF">ABC974_27735</name>
</gene>
<dbReference type="EMBL" id="JBDIME010000048">
    <property type="protein sequence ID" value="MEN2793442.1"/>
    <property type="molecule type" value="Genomic_DNA"/>
</dbReference>
<comment type="caution">
    <text evidence="1">The sequence shown here is derived from an EMBL/GenBank/DDBJ whole genome shotgun (WGS) entry which is preliminary data.</text>
</comment>
<sequence>MTVASWEFHALAVMFIATHGDAAEEEAAIRLRAAEEEGDRGQMVVWTEIGLKLPIVRAAQAKTGG</sequence>
<proteinExistence type="predicted"/>
<dbReference type="RefSeq" id="WP_343887557.1">
    <property type="nucleotide sequence ID" value="NZ_BAAAEH010000004.1"/>
</dbReference>
<organism evidence="1 2">
    <name type="scientific">Sphingomonas oligophenolica</name>
    <dbReference type="NCBI Taxonomy" id="301154"/>
    <lineage>
        <taxon>Bacteria</taxon>
        <taxon>Pseudomonadati</taxon>
        <taxon>Pseudomonadota</taxon>
        <taxon>Alphaproteobacteria</taxon>
        <taxon>Sphingomonadales</taxon>
        <taxon>Sphingomonadaceae</taxon>
        <taxon>Sphingomonas</taxon>
    </lineage>
</organism>